<evidence type="ECO:0000256" key="1">
    <source>
        <dbReference type="ARBA" id="ARBA00022603"/>
    </source>
</evidence>
<sequence>MSTNIYFPPSLQRFEPKRMVFSTWVDHLPFAYDLIEAIRPKMTVELGVYNGLSFFTFCQSLIENDIEGVCYGVDCWEGDVHTDAYDDSIYQDVATHARDHYRGITYLLKMYFNEALNHFEDETVDLLHIDGLHTYEAVQEDFTNWYPKVRPGGIVLFHDVMARIKDFGAWRYFDELQQSQPETFRFDHGFGLGVLRKPGGDRTAPEHPLLQLLFSEDEDERRKLKQLYVHASHFLEARRQANRFKAMAGKGNKKGGQGKTETSDPAAQQA</sequence>
<feature type="region of interest" description="Disordered" evidence="3">
    <location>
        <begin position="245"/>
        <end position="270"/>
    </location>
</feature>
<dbReference type="EMBL" id="CP036422">
    <property type="protein sequence ID" value="QFU74763.1"/>
    <property type="molecule type" value="Genomic_DNA"/>
</dbReference>
<dbReference type="Gene3D" id="3.40.50.150">
    <property type="entry name" value="Vaccinia Virus protein VP39"/>
    <property type="match status" value="1"/>
</dbReference>
<evidence type="ECO:0000256" key="2">
    <source>
        <dbReference type="ARBA" id="ARBA00022679"/>
    </source>
</evidence>
<evidence type="ECO:0000256" key="3">
    <source>
        <dbReference type="SAM" id="MobiDB-lite"/>
    </source>
</evidence>
<dbReference type="AlphaFoldDB" id="A0A5P9NG26"/>
<dbReference type="OrthoDB" id="7068720at2"/>
<dbReference type="GO" id="GO:0071770">
    <property type="term" value="P:DIM/DIP cell wall layer assembly"/>
    <property type="evidence" value="ECO:0007669"/>
    <property type="project" value="TreeGrafter"/>
</dbReference>
<reference evidence="4 5" key="1">
    <citation type="submission" date="2019-02" db="EMBL/GenBank/DDBJ databases">
        <authorList>
            <person name="Li S.-H."/>
        </authorList>
    </citation>
    <scope>NUCLEOTIDE SEQUENCE [LARGE SCALE GENOMIC DNA]</scope>
    <source>
        <strain evidence="4 5">IMCC14385</strain>
    </source>
</reference>
<name>A0A5P9NG26_9GAMM</name>
<dbReference type="GO" id="GO:0032259">
    <property type="term" value="P:methylation"/>
    <property type="evidence" value="ECO:0007669"/>
    <property type="project" value="UniProtKB-KW"/>
</dbReference>
<dbReference type="InterPro" id="IPR029063">
    <property type="entry name" value="SAM-dependent_MTases_sf"/>
</dbReference>
<dbReference type="KEGG" id="halc:EY643_03350"/>
<dbReference type="RefSeq" id="WP_152660872.1">
    <property type="nucleotide sequence ID" value="NZ_CP036422.1"/>
</dbReference>
<proteinExistence type="predicted"/>
<evidence type="ECO:0000313" key="5">
    <source>
        <dbReference type="Proteomes" id="UP000326287"/>
    </source>
</evidence>
<dbReference type="Proteomes" id="UP000326287">
    <property type="component" value="Chromosome"/>
</dbReference>
<dbReference type="SUPFAM" id="SSF53335">
    <property type="entry name" value="S-adenosyl-L-methionine-dependent methyltransferases"/>
    <property type="match status" value="1"/>
</dbReference>
<dbReference type="GO" id="GO:0008168">
    <property type="term" value="F:methyltransferase activity"/>
    <property type="evidence" value="ECO:0007669"/>
    <property type="project" value="UniProtKB-KW"/>
</dbReference>
<dbReference type="Pfam" id="PF13578">
    <property type="entry name" value="Methyltransf_24"/>
    <property type="match status" value="1"/>
</dbReference>
<gene>
    <name evidence="4" type="ORF">EY643_03350</name>
</gene>
<keyword evidence="2 4" id="KW-0808">Transferase</keyword>
<evidence type="ECO:0000313" key="4">
    <source>
        <dbReference type="EMBL" id="QFU74763.1"/>
    </source>
</evidence>
<protein>
    <submittedName>
        <fullName evidence="4">Class I SAM-dependent methyltransferase</fullName>
    </submittedName>
</protein>
<keyword evidence="5" id="KW-1185">Reference proteome</keyword>
<organism evidence="4 5">
    <name type="scientific">Halioglobus maricola</name>
    <dbReference type="NCBI Taxonomy" id="2601894"/>
    <lineage>
        <taxon>Bacteria</taxon>
        <taxon>Pseudomonadati</taxon>
        <taxon>Pseudomonadota</taxon>
        <taxon>Gammaproteobacteria</taxon>
        <taxon>Cellvibrionales</taxon>
        <taxon>Halieaceae</taxon>
        <taxon>Halioglobus</taxon>
    </lineage>
</organism>
<dbReference type="GO" id="GO:0005886">
    <property type="term" value="C:plasma membrane"/>
    <property type="evidence" value="ECO:0007669"/>
    <property type="project" value="TreeGrafter"/>
</dbReference>
<accession>A0A5P9NG26</accession>
<dbReference type="PANTHER" id="PTHR40048:SF1">
    <property type="entry name" value="RHAMNOSYL O-METHYLTRANSFERASE"/>
    <property type="match status" value="1"/>
</dbReference>
<dbReference type="PANTHER" id="PTHR40048">
    <property type="entry name" value="RHAMNOSYL O-METHYLTRANSFERASE"/>
    <property type="match status" value="1"/>
</dbReference>
<keyword evidence="1 4" id="KW-0489">Methyltransferase</keyword>